<feature type="non-terminal residue" evidence="1">
    <location>
        <position position="1"/>
    </location>
</feature>
<dbReference type="SUPFAM" id="SSF56935">
    <property type="entry name" value="Porins"/>
    <property type="match status" value="1"/>
</dbReference>
<evidence type="ECO:0000313" key="1">
    <source>
        <dbReference type="EMBL" id="MCB5228315.1"/>
    </source>
</evidence>
<accession>A0ABS8C847</accession>
<reference evidence="1 2" key="1">
    <citation type="submission" date="2021-10" db="EMBL/GenBank/DDBJ databases">
        <title>Alishewanella koreense sp. nov. isolated from seawater of southwestern coast in South Korea and the proposal for the reclassification of Rheinheimera perlucida and Rheinheimera tuosuensis as Arsukibacterium perlucida and Arsukibacterium tuosuensis.</title>
        <authorList>
            <person name="Kim K.H."/>
            <person name="Ruan W."/>
            <person name="Kim K.R."/>
            <person name="Baek J.H."/>
            <person name="Jeon C.O."/>
        </authorList>
    </citation>
    <scope>NUCLEOTIDE SEQUENCE [LARGE SCALE GENOMIC DNA]</scope>
    <source>
        <strain evidence="1 2">16-MA</strain>
    </source>
</reference>
<dbReference type="RefSeq" id="WP_226752369.1">
    <property type="nucleotide sequence ID" value="NZ_JAEINI020000019.1"/>
</dbReference>
<dbReference type="Proteomes" id="UP000633814">
    <property type="component" value="Unassembled WGS sequence"/>
</dbReference>
<protein>
    <recommendedName>
        <fullName evidence="3">Porin</fullName>
    </recommendedName>
</protein>
<organism evidence="1 2">
    <name type="scientific">Alishewanella maricola</name>
    <dbReference type="NCBI Taxonomy" id="2795740"/>
    <lineage>
        <taxon>Bacteria</taxon>
        <taxon>Pseudomonadati</taxon>
        <taxon>Pseudomonadota</taxon>
        <taxon>Gammaproteobacteria</taxon>
        <taxon>Alteromonadales</taxon>
        <taxon>Alteromonadaceae</taxon>
        <taxon>Alishewanella</taxon>
    </lineage>
</organism>
<sequence length="220" mass="24392">SFNSYAGINAFANQDEKVKIEPELTVADNKLKPKISFNSRQNLGSKDTFSVAFDFSANSGIDVGRFDDPITSSEDIISQYVADGGNMEFNLSFSYKNGDFFVGIGPYYSLLTTDALSTEENSSSIISVDAEIYGLNIMTMYKFNKSIGVYLQYSTYDTTGEGKNADFSKILDDGNAVRLGVEIPTSSDPNAYVLRFERTKHSEVDKAIFRVSISKPFNFF</sequence>
<gene>
    <name evidence="1" type="ORF">JAO78_016035</name>
</gene>
<dbReference type="EMBL" id="JAEINI020000019">
    <property type="protein sequence ID" value="MCB5228315.1"/>
    <property type="molecule type" value="Genomic_DNA"/>
</dbReference>
<comment type="caution">
    <text evidence="1">The sequence shown here is derived from an EMBL/GenBank/DDBJ whole genome shotgun (WGS) entry which is preliminary data.</text>
</comment>
<evidence type="ECO:0008006" key="3">
    <source>
        <dbReference type="Google" id="ProtNLM"/>
    </source>
</evidence>
<keyword evidence="2" id="KW-1185">Reference proteome</keyword>
<evidence type="ECO:0000313" key="2">
    <source>
        <dbReference type="Proteomes" id="UP000633814"/>
    </source>
</evidence>
<proteinExistence type="predicted"/>
<name>A0ABS8C847_9ALTE</name>